<dbReference type="PANTHER" id="PTHR34294:SF1">
    <property type="entry name" value="TRANSCRIPTIONAL REGULATOR LSRR"/>
    <property type="match status" value="1"/>
</dbReference>
<dbReference type="eggNOG" id="COG2390">
    <property type="taxonomic scope" value="Bacteria"/>
</dbReference>
<dbReference type="InterPro" id="IPR036390">
    <property type="entry name" value="WH_DNA-bd_sf"/>
</dbReference>
<evidence type="ECO:0000259" key="6">
    <source>
        <dbReference type="Pfam" id="PF12802"/>
    </source>
</evidence>
<keyword evidence="2" id="KW-0805">Transcription regulation</keyword>
<dbReference type="InterPro" id="IPR051054">
    <property type="entry name" value="SorC_transcr_regulators"/>
</dbReference>
<dbReference type="InterPro" id="IPR037171">
    <property type="entry name" value="NagB/RpiA_transferase-like"/>
</dbReference>
<dbReference type="Pfam" id="PF04198">
    <property type="entry name" value="Sugar-bind"/>
    <property type="match status" value="1"/>
</dbReference>
<evidence type="ECO:0000256" key="1">
    <source>
        <dbReference type="ARBA" id="ARBA00010466"/>
    </source>
</evidence>
<gene>
    <name evidence="7" type="ORF">AS25_03670</name>
</gene>
<evidence type="ECO:0000259" key="5">
    <source>
        <dbReference type="Pfam" id="PF04198"/>
    </source>
</evidence>
<dbReference type="Proteomes" id="UP000030664">
    <property type="component" value="Unassembled WGS sequence"/>
</dbReference>
<evidence type="ECO:0000313" key="7">
    <source>
        <dbReference type="EMBL" id="KHE74909.1"/>
    </source>
</evidence>
<comment type="caution">
    <text evidence="7">The sequence shown here is derived from an EMBL/GenBank/DDBJ whole genome shotgun (WGS) entry which is preliminary data.</text>
</comment>
<accession>A0A0B0DI50</accession>
<dbReference type="InterPro" id="IPR000835">
    <property type="entry name" value="HTH_MarR-typ"/>
</dbReference>
<dbReference type="AlphaFoldDB" id="A0A0B0DI50"/>
<keyword evidence="4" id="KW-0804">Transcription</keyword>
<dbReference type="InterPro" id="IPR036388">
    <property type="entry name" value="WH-like_DNA-bd_sf"/>
</dbReference>
<sequence length="322" mass="34724">MHDDSLLYQAAELYFVQDMTMGAVAERLGVSRSTVSRMLADAKARGIVTITLRPPDTPTDRLSRRIHDTFRVTAHIAGTQRASHSGQRLDAVSRYTAQLLASWVQDGTSLGVAWGTTTSAIASHVRHTNTQDVSVVQLNGAAGPRTAGTDTSAPLLSTLAQAFNAELYPFPTPAFFDWEQTRTLLWQESSVRRILAARASVDLAVFSVGAFHGPVLSQVYTEGHLSSSELRSLSAHRVVGDICTVFIREDGSYSDIELNRRASGPTPADLARIPRRVCVVSGRHKVRGIVGALRSGAVTDLVIDDLTAKDVLDHVDGAGARP</sequence>
<name>A0A0B0DI50_9MICC</name>
<dbReference type="SUPFAM" id="SSF100950">
    <property type="entry name" value="NagB/RpiA/CoA transferase-like"/>
    <property type="match status" value="1"/>
</dbReference>
<proteinExistence type="inferred from homology"/>
<dbReference type="GO" id="GO:0003700">
    <property type="term" value="F:DNA-binding transcription factor activity"/>
    <property type="evidence" value="ECO:0007669"/>
    <property type="project" value="InterPro"/>
</dbReference>
<dbReference type="STRING" id="223184.AS25_03670"/>
<feature type="domain" description="HTH marR-type" evidence="6">
    <location>
        <begin position="13"/>
        <end position="56"/>
    </location>
</feature>
<dbReference type="PANTHER" id="PTHR34294">
    <property type="entry name" value="TRANSCRIPTIONAL REGULATOR-RELATED"/>
    <property type="match status" value="1"/>
</dbReference>
<evidence type="ECO:0000256" key="2">
    <source>
        <dbReference type="ARBA" id="ARBA00023015"/>
    </source>
</evidence>
<dbReference type="EMBL" id="JROM01000016">
    <property type="protein sequence ID" value="KHE74909.1"/>
    <property type="molecule type" value="Genomic_DNA"/>
</dbReference>
<dbReference type="Gene3D" id="3.40.50.1360">
    <property type="match status" value="1"/>
</dbReference>
<evidence type="ECO:0000256" key="4">
    <source>
        <dbReference type="ARBA" id="ARBA00023163"/>
    </source>
</evidence>
<dbReference type="RefSeq" id="WP_035961666.1">
    <property type="nucleotide sequence ID" value="NZ_JAQDQR010000007.1"/>
</dbReference>
<dbReference type="Pfam" id="PF12802">
    <property type="entry name" value="MarR_2"/>
    <property type="match status" value="1"/>
</dbReference>
<protein>
    <submittedName>
        <fullName evidence="7">Transcriptional regulator</fullName>
    </submittedName>
</protein>
<dbReference type="Gene3D" id="1.10.10.10">
    <property type="entry name" value="Winged helix-like DNA-binding domain superfamily/Winged helix DNA-binding domain"/>
    <property type="match status" value="1"/>
</dbReference>
<dbReference type="GO" id="GO:0003677">
    <property type="term" value="F:DNA binding"/>
    <property type="evidence" value="ECO:0007669"/>
    <property type="project" value="UniProtKB-KW"/>
</dbReference>
<evidence type="ECO:0000313" key="8">
    <source>
        <dbReference type="Proteomes" id="UP000030664"/>
    </source>
</evidence>
<feature type="domain" description="Sugar-binding" evidence="5">
    <location>
        <begin position="62"/>
        <end position="312"/>
    </location>
</feature>
<keyword evidence="3" id="KW-0238">DNA-binding</keyword>
<organism evidence="7 8">
    <name type="scientific">Kocuria marina</name>
    <dbReference type="NCBI Taxonomy" id="223184"/>
    <lineage>
        <taxon>Bacteria</taxon>
        <taxon>Bacillati</taxon>
        <taxon>Actinomycetota</taxon>
        <taxon>Actinomycetes</taxon>
        <taxon>Micrococcales</taxon>
        <taxon>Micrococcaceae</taxon>
        <taxon>Kocuria</taxon>
    </lineage>
</organism>
<dbReference type="InterPro" id="IPR007324">
    <property type="entry name" value="Sugar-bd_dom_put"/>
</dbReference>
<comment type="similarity">
    <text evidence="1">Belongs to the SorC transcriptional regulatory family.</text>
</comment>
<dbReference type="GO" id="GO:0030246">
    <property type="term" value="F:carbohydrate binding"/>
    <property type="evidence" value="ECO:0007669"/>
    <property type="project" value="InterPro"/>
</dbReference>
<dbReference type="SUPFAM" id="SSF46785">
    <property type="entry name" value="Winged helix' DNA-binding domain"/>
    <property type="match status" value="1"/>
</dbReference>
<reference evidence="7 8" key="1">
    <citation type="submission" date="2014-09" db="EMBL/GenBank/DDBJ databases">
        <title>High-quality draft genome sequence of Kocuria marina SO9-6, an actinobacterium isolated from a copper mine.</title>
        <authorList>
            <person name="Castro D.B."/>
            <person name="Pereira L.B."/>
            <person name="Silva M.V."/>
            <person name="Silva B.P."/>
            <person name="Zanardi B.R."/>
            <person name="Carlos C."/>
            <person name="Belgini D.R."/>
            <person name="Limache E.G."/>
            <person name="Lacerda G.V."/>
            <person name="Nery M.B."/>
            <person name="Gomes M.B."/>
            <person name="Souza S."/>
            <person name="Silva T.M."/>
            <person name="Rodrigues V.D."/>
            <person name="Paulino L.C."/>
            <person name="Vicentini R."/>
            <person name="Ferraz L.F."/>
            <person name="Ottoboni L.M."/>
        </authorList>
    </citation>
    <scope>NUCLEOTIDE SEQUENCE [LARGE SCALE GENOMIC DNA]</scope>
    <source>
        <strain evidence="7 8">SO9-6</strain>
    </source>
</reference>
<evidence type="ECO:0000256" key="3">
    <source>
        <dbReference type="ARBA" id="ARBA00023125"/>
    </source>
</evidence>